<feature type="transmembrane region" description="Helical" evidence="6">
    <location>
        <begin position="93"/>
        <end position="113"/>
    </location>
</feature>
<feature type="transmembrane region" description="Helical" evidence="6">
    <location>
        <begin position="191"/>
        <end position="213"/>
    </location>
</feature>
<dbReference type="SMART" id="SM00752">
    <property type="entry name" value="HTTM"/>
    <property type="match status" value="1"/>
</dbReference>
<feature type="transmembrane region" description="Helical" evidence="6">
    <location>
        <begin position="143"/>
        <end position="162"/>
    </location>
</feature>
<evidence type="ECO:0000256" key="5">
    <source>
        <dbReference type="SAM" id="MobiDB-lite"/>
    </source>
</evidence>
<evidence type="ECO:0000256" key="4">
    <source>
        <dbReference type="ARBA" id="ARBA00023136"/>
    </source>
</evidence>
<evidence type="ECO:0000256" key="1">
    <source>
        <dbReference type="ARBA" id="ARBA00004127"/>
    </source>
</evidence>
<feature type="transmembrane region" description="Helical" evidence="6">
    <location>
        <begin position="261"/>
        <end position="283"/>
    </location>
</feature>
<accession>A0A0T6LNA8</accession>
<dbReference type="PANTHER" id="PTHR39535">
    <property type="entry name" value="SPORULATION-DELAYING PROTEIN SDPB"/>
    <property type="match status" value="1"/>
</dbReference>
<dbReference type="RefSeq" id="WP_018384251.1">
    <property type="nucleotide sequence ID" value="NZ_LLZU01000037.1"/>
</dbReference>
<evidence type="ECO:0000256" key="6">
    <source>
        <dbReference type="SAM" id="Phobius"/>
    </source>
</evidence>
<evidence type="ECO:0000256" key="3">
    <source>
        <dbReference type="ARBA" id="ARBA00022989"/>
    </source>
</evidence>
<dbReference type="GO" id="GO:0012505">
    <property type="term" value="C:endomembrane system"/>
    <property type="evidence" value="ECO:0007669"/>
    <property type="project" value="UniProtKB-SubCell"/>
</dbReference>
<name>A0A0T6LNA8_WENVI</name>
<evidence type="ECO:0000313" key="9">
    <source>
        <dbReference type="Proteomes" id="UP000050867"/>
    </source>
</evidence>
<dbReference type="EMBL" id="LLZU01000037">
    <property type="protein sequence ID" value="KRV47362.1"/>
    <property type="molecule type" value="Genomic_DNA"/>
</dbReference>
<keyword evidence="9" id="KW-1185">Reference proteome</keyword>
<gene>
    <name evidence="8" type="ORF">AQ490_07830</name>
</gene>
<dbReference type="OrthoDB" id="128729at2"/>
<dbReference type="InterPro" id="IPR052964">
    <property type="entry name" value="Sporulation_signal_mat"/>
</dbReference>
<dbReference type="InterPro" id="IPR011020">
    <property type="entry name" value="HTTM-like"/>
</dbReference>
<dbReference type="PANTHER" id="PTHR39535:SF2">
    <property type="entry name" value="HTTM DOMAIN-CONTAINING PROTEIN"/>
    <property type="match status" value="1"/>
</dbReference>
<keyword evidence="3 6" id="KW-1133">Transmembrane helix</keyword>
<feature type="transmembrane region" description="Helical" evidence="6">
    <location>
        <begin position="372"/>
        <end position="391"/>
    </location>
</feature>
<dbReference type="AlphaFoldDB" id="A0A0T6LNA8"/>
<comment type="caution">
    <text evidence="8">The sequence shown here is derived from an EMBL/GenBank/DDBJ whole genome shotgun (WGS) entry which is preliminary data.</text>
</comment>
<feature type="transmembrane region" description="Helical" evidence="6">
    <location>
        <begin position="314"/>
        <end position="336"/>
    </location>
</feature>
<keyword evidence="2 6" id="KW-0812">Transmembrane</keyword>
<proteinExistence type="predicted"/>
<dbReference type="STRING" id="76728.AQ490_07830"/>
<sequence>MSAPASPLAGAGARLDATLARGLRRITGSALAPYQAAIVRIGFALTFTVFLLREWPNRSELYGDTSPWSIDLARRLIATNDAFTVLIWSDSRLWFEVVYHGAILAGVLLLLGWRTRTASVLFMIGVLSVQNRSVFMGDGGDNVVHLMAIYLVFVRCGQVWSLDARRARRAAGQDPADPVAGAVNDKVGMALWSLCGALLLVAHASGFADLPFFDQEGLLPLMGWGLLLWGLWALHGVRWCLDRYYPRSQARGVFQIMGNLIHNGAMVVIVIEVCLIYSTAGWYKIQGSRWQDGTASYYPFNLDYFNPWPEVTDVLSASGLLIMLFTYGTVMVQVAFPFTLFNRKVKNVLLVLMMAEHAGIAVLMGLPFFSLAMISADAVFLPTAFLVWSGARTTTAVRRLTGTGSRPSTPTPPPADASKTVALG</sequence>
<comment type="subcellular location">
    <subcellularLocation>
        <location evidence="1">Endomembrane system</location>
        <topology evidence="1">Multi-pass membrane protein</topology>
    </subcellularLocation>
</comment>
<evidence type="ECO:0000259" key="7">
    <source>
        <dbReference type="SMART" id="SM00752"/>
    </source>
</evidence>
<dbReference type="eggNOG" id="COG3011">
    <property type="taxonomic scope" value="Bacteria"/>
</dbReference>
<evidence type="ECO:0000256" key="2">
    <source>
        <dbReference type="ARBA" id="ARBA00022692"/>
    </source>
</evidence>
<dbReference type="Proteomes" id="UP000050867">
    <property type="component" value="Unassembled WGS sequence"/>
</dbReference>
<organism evidence="8 9">
    <name type="scientific">Wenjunlia vitaminophila</name>
    <name type="common">Streptomyces vitaminophilus</name>
    <dbReference type="NCBI Taxonomy" id="76728"/>
    <lineage>
        <taxon>Bacteria</taxon>
        <taxon>Bacillati</taxon>
        <taxon>Actinomycetota</taxon>
        <taxon>Actinomycetes</taxon>
        <taxon>Kitasatosporales</taxon>
        <taxon>Streptomycetaceae</taxon>
        <taxon>Wenjunlia</taxon>
    </lineage>
</organism>
<protein>
    <recommendedName>
        <fullName evidence="7">HTTM-like domain-containing protein</fullName>
    </recommendedName>
</protein>
<feature type="transmembrane region" description="Helical" evidence="6">
    <location>
        <begin position="31"/>
        <end position="52"/>
    </location>
</feature>
<reference evidence="8 9" key="1">
    <citation type="submission" date="2015-10" db="EMBL/GenBank/DDBJ databases">
        <title>Draft genome sequence of pyrrolomycin-producing Streptomyces vitaminophilus.</title>
        <authorList>
            <person name="Graham D.E."/>
            <person name="Mahan K.M."/>
            <person name="Klingeman D.M."/>
            <person name="Hettich R.L."/>
            <person name="Parry R.J."/>
        </authorList>
    </citation>
    <scope>NUCLEOTIDE SEQUENCE [LARGE SCALE GENOMIC DNA]</scope>
    <source>
        <strain evidence="8 9">ATCC 31673</strain>
    </source>
</reference>
<feature type="transmembrane region" description="Helical" evidence="6">
    <location>
        <begin position="348"/>
        <end position="366"/>
    </location>
</feature>
<evidence type="ECO:0000313" key="8">
    <source>
        <dbReference type="EMBL" id="KRV47362.1"/>
    </source>
</evidence>
<keyword evidence="4 6" id="KW-0472">Membrane</keyword>
<feature type="domain" description="HTTM-like" evidence="7">
    <location>
        <begin position="28"/>
        <end position="385"/>
    </location>
</feature>
<feature type="transmembrane region" description="Helical" evidence="6">
    <location>
        <begin position="219"/>
        <end position="241"/>
    </location>
</feature>
<feature type="region of interest" description="Disordered" evidence="5">
    <location>
        <begin position="400"/>
        <end position="424"/>
    </location>
</feature>